<feature type="compositionally biased region" description="Polar residues" evidence="1">
    <location>
        <begin position="1"/>
        <end position="10"/>
    </location>
</feature>
<gene>
    <name evidence="2" type="ORF">GCM10009854_44820</name>
</gene>
<reference evidence="2 3" key="1">
    <citation type="journal article" date="2019" name="Int. J. Syst. Evol. Microbiol.">
        <title>The Global Catalogue of Microorganisms (GCM) 10K type strain sequencing project: providing services to taxonomists for standard genome sequencing and annotation.</title>
        <authorList>
            <consortium name="The Broad Institute Genomics Platform"/>
            <consortium name="The Broad Institute Genome Sequencing Center for Infectious Disease"/>
            <person name="Wu L."/>
            <person name="Ma J."/>
        </authorList>
    </citation>
    <scope>NUCLEOTIDE SEQUENCE [LARGE SCALE GENOMIC DNA]</scope>
    <source>
        <strain evidence="2 3">JCM 16221</strain>
    </source>
</reference>
<feature type="compositionally biased region" description="Basic and acidic residues" evidence="1">
    <location>
        <begin position="63"/>
        <end position="72"/>
    </location>
</feature>
<name>A0ABN3GVC3_9PSEU</name>
<dbReference type="EMBL" id="BAAARA010000021">
    <property type="protein sequence ID" value="GAA2360685.1"/>
    <property type="molecule type" value="Genomic_DNA"/>
</dbReference>
<sequence length="83" mass="8824">MNVATPTRPGTRQRPGVAAAGRQMRHIQSAAAGQQPGRSAPVDHVAFVEPPTSEEAPSPVSFHADRSDDNMDRLCTPFDTEAA</sequence>
<comment type="caution">
    <text evidence="2">The sequence shown here is derived from an EMBL/GenBank/DDBJ whole genome shotgun (WGS) entry which is preliminary data.</text>
</comment>
<evidence type="ECO:0000256" key="1">
    <source>
        <dbReference type="SAM" id="MobiDB-lite"/>
    </source>
</evidence>
<organism evidence="2 3">
    <name type="scientific">Saccharopolyspora halophila</name>
    <dbReference type="NCBI Taxonomy" id="405551"/>
    <lineage>
        <taxon>Bacteria</taxon>
        <taxon>Bacillati</taxon>
        <taxon>Actinomycetota</taxon>
        <taxon>Actinomycetes</taxon>
        <taxon>Pseudonocardiales</taxon>
        <taxon>Pseudonocardiaceae</taxon>
        <taxon>Saccharopolyspora</taxon>
    </lineage>
</organism>
<dbReference type="Proteomes" id="UP001501218">
    <property type="component" value="Unassembled WGS sequence"/>
</dbReference>
<keyword evidence="3" id="KW-1185">Reference proteome</keyword>
<proteinExistence type="predicted"/>
<evidence type="ECO:0000313" key="3">
    <source>
        <dbReference type="Proteomes" id="UP001501218"/>
    </source>
</evidence>
<dbReference type="RefSeq" id="WP_344136469.1">
    <property type="nucleotide sequence ID" value="NZ_BAAARA010000021.1"/>
</dbReference>
<accession>A0ABN3GVC3</accession>
<evidence type="ECO:0000313" key="2">
    <source>
        <dbReference type="EMBL" id="GAA2360685.1"/>
    </source>
</evidence>
<protein>
    <submittedName>
        <fullName evidence="2">Uncharacterized protein</fullName>
    </submittedName>
</protein>
<feature type="region of interest" description="Disordered" evidence="1">
    <location>
        <begin position="1"/>
        <end position="83"/>
    </location>
</feature>